<dbReference type="OrthoDB" id="4300147at2"/>
<proteinExistence type="predicted"/>
<feature type="region of interest" description="Disordered" evidence="1">
    <location>
        <begin position="1"/>
        <end position="23"/>
    </location>
</feature>
<dbReference type="RefSeq" id="WP_150208378.1">
    <property type="nucleotide sequence ID" value="NZ_CP029190.1"/>
</dbReference>
<evidence type="ECO:0000313" key="3">
    <source>
        <dbReference type="Proteomes" id="UP000325211"/>
    </source>
</evidence>
<protein>
    <submittedName>
        <fullName evidence="2">Uncharacterized protein</fullName>
    </submittedName>
</protein>
<feature type="compositionally biased region" description="Basic and acidic residues" evidence="1">
    <location>
        <begin position="1"/>
        <end position="22"/>
    </location>
</feature>
<organism evidence="2 3">
    <name type="scientific">Streptomyces venezuelae</name>
    <dbReference type="NCBI Taxonomy" id="54571"/>
    <lineage>
        <taxon>Bacteria</taxon>
        <taxon>Bacillati</taxon>
        <taxon>Actinomycetota</taxon>
        <taxon>Actinomycetes</taxon>
        <taxon>Kitasatosporales</taxon>
        <taxon>Streptomycetaceae</taxon>
        <taxon>Streptomyces</taxon>
    </lineage>
</organism>
<gene>
    <name evidence="2" type="ORF">DEJ50_14140</name>
</gene>
<reference evidence="2 3" key="1">
    <citation type="submission" date="2018-05" db="EMBL/GenBank/DDBJ databases">
        <title>Streptomyces venezuelae.</title>
        <authorList>
            <person name="Kim W."/>
            <person name="Lee N."/>
            <person name="Cho B.-K."/>
        </authorList>
    </citation>
    <scope>NUCLEOTIDE SEQUENCE [LARGE SCALE GENOMIC DNA]</scope>
    <source>
        <strain evidence="2 3">ATCC 21782</strain>
    </source>
</reference>
<name>A0A5P2D2L3_STRVZ</name>
<feature type="compositionally biased region" description="Low complexity" evidence="1">
    <location>
        <begin position="65"/>
        <end position="80"/>
    </location>
</feature>
<dbReference type="Proteomes" id="UP000325211">
    <property type="component" value="Chromosome"/>
</dbReference>
<sequence>MHPDRQHQSEQEHHRIVPRRTDPAPAAITPRMAAAGPVAGMSPAAALSLQRTIGNTTVARMMQQGGRRSGPSAGPSRRGSTCSIESLGGGATVESSGRTGRGAAGGSAPVTRVMVFDGDFQIEGDAQYFLGNVFEGNAFTADSRQPAGHGDEPFVNFTHEDHYLGNTFNIQGTITLSGGVYYGNTFRAQRIVIRGNSVFVGRNNVLQGEVEVENPDQVAQEIYLGEITGAHATRITPSPPGSPLRNR</sequence>
<feature type="region of interest" description="Disordered" evidence="1">
    <location>
        <begin position="63"/>
        <end position="107"/>
    </location>
</feature>
<evidence type="ECO:0000256" key="1">
    <source>
        <dbReference type="SAM" id="MobiDB-lite"/>
    </source>
</evidence>
<accession>A0A5P2D2L3</accession>
<dbReference type="EMBL" id="CP029190">
    <property type="protein sequence ID" value="QES48790.1"/>
    <property type="molecule type" value="Genomic_DNA"/>
</dbReference>
<evidence type="ECO:0000313" key="2">
    <source>
        <dbReference type="EMBL" id="QES48790.1"/>
    </source>
</evidence>
<dbReference type="AlphaFoldDB" id="A0A5P2D2L3"/>